<evidence type="ECO:0000256" key="4">
    <source>
        <dbReference type="ARBA" id="ARBA00023002"/>
    </source>
</evidence>
<evidence type="ECO:0000256" key="6">
    <source>
        <dbReference type="HAMAP-Rule" id="MF_01400"/>
    </source>
</evidence>
<dbReference type="InterPro" id="IPR002579">
    <property type="entry name" value="Met_Sox_Rdtase_MsrB_dom"/>
</dbReference>
<keyword evidence="4 6" id="KW-0560">Oxidoreductase</keyword>
<dbReference type="RefSeq" id="WP_229115597.1">
    <property type="nucleotide sequence ID" value="NZ_CP064787.1"/>
</dbReference>
<dbReference type="NCBIfam" id="TIGR00357">
    <property type="entry name" value="peptide-methionine (R)-S-oxide reductase MsrB"/>
    <property type="match status" value="1"/>
</dbReference>
<dbReference type="GO" id="GO:0030091">
    <property type="term" value="P:protein repair"/>
    <property type="evidence" value="ECO:0007669"/>
    <property type="project" value="InterPro"/>
</dbReference>
<organism evidence="8 9">
    <name type="scientific">Halapricum desulfuricans</name>
    <dbReference type="NCBI Taxonomy" id="2841257"/>
    <lineage>
        <taxon>Archaea</taxon>
        <taxon>Methanobacteriati</taxon>
        <taxon>Methanobacteriota</taxon>
        <taxon>Stenosarchaea group</taxon>
        <taxon>Halobacteria</taxon>
        <taxon>Halobacteriales</taxon>
        <taxon>Haloarculaceae</taxon>
        <taxon>Halapricum</taxon>
    </lineage>
</organism>
<sequence length="137" mass="15046">MSDSDSIDDLPGTDEEWREMLTEEEYHILRERGTEPKFSGELLDVDDDGVFRCAGCGAALFDAGTKFDSGSGWPSFYDIVDEGNVVTEPDTRHGMERTEVTCANCGGHLGHVFDDGPDPTGKRYCINSAALDFDPDE</sequence>
<dbReference type="GO" id="GO:0005737">
    <property type="term" value="C:cytoplasm"/>
    <property type="evidence" value="ECO:0007669"/>
    <property type="project" value="TreeGrafter"/>
</dbReference>
<dbReference type="EC" id="1.8.4.12" evidence="6"/>
<evidence type="ECO:0000313" key="8">
    <source>
        <dbReference type="EMBL" id="QSG05793.1"/>
    </source>
</evidence>
<protein>
    <recommendedName>
        <fullName evidence="6">Peptide methionine sulfoxide reductase MsrB</fullName>
        <ecNumber evidence="6">1.8.4.12</ecNumber>
    </recommendedName>
    <alternativeName>
        <fullName evidence="6">Peptide-methionine (R)-S-oxide reductase</fullName>
    </alternativeName>
</protein>
<dbReference type="PANTHER" id="PTHR10173:SF52">
    <property type="entry name" value="METHIONINE-R-SULFOXIDE REDUCTASE B1"/>
    <property type="match status" value="1"/>
</dbReference>
<evidence type="ECO:0000313" key="9">
    <source>
        <dbReference type="Proteomes" id="UP000663525"/>
    </source>
</evidence>
<dbReference type="FunFam" id="2.170.150.20:FF:000001">
    <property type="entry name" value="Peptide methionine sulfoxide reductase MsrB"/>
    <property type="match status" value="1"/>
</dbReference>
<evidence type="ECO:0000256" key="2">
    <source>
        <dbReference type="ARBA" id="ARBA00022723"/>
    </source>
</evidence>
<feature type="binding site" evidence="6">
    <location>
        <position position="102"/>
    </location>
    <ligand>
        <name>Zn(2+)</name>
        <dbReference type="ChEBI" id="CHEBI:29105"/>
    </ligand>
</feature>
<dbReference type="GO" id="GO:0033743">
    <property type="term" value="F:peptide-methionine (R)-S-oxide reductase activity"/>
    <property type="evidence" value="ECO:0007669"/>
    <property type="project" value="UniProtKB-UniRule"/>
</dbReference>
<comment type="catalytic activity">
    <reaction evidence="5 6">
        <text>L-methionyl-[protein] + [thioredoxin]-disulfide + H2O = L-methionyl-(R)-S-oxide-[protein] + [thioredoxin]-dithiol</text>
        <dbReference type="Rhea" id="RHEA:24164"/>
        <dbReference type="Rhea" id="RHEA-COMP:10698"/>
        <dbReference type="Rhea" id="RHEA-COMP:10700"/>
        <dbReference type="Rhea" id="RHEA-COMP:12313"/>
        <dbReference type="Rhea" id="RHEA-COMP:12314"/>
        <dbReference type="ChEBI" id="CHEBI:15377"/>
        <dbReference type="ChEBI" id="CHEBI:16044"/>
        <dbReference type="ChEBI" id="CHEBI:29950"/>
        <dbReference type="ChEBI" id="CHEBI:45764"/>
        <dbReference type="ChEBI" id="CHEBI:50058"/>
        <dbReference type="EC" id="1.8.4.12"/>
    </reaction>
</comment>
<dbReference type="Proteomes" id="UP000663525">
    <property type="component" value="Chromosome"/>
</dbReference>
<feature type="binding site" evidence="6">
    <location>
        <position position="56"/>
    </location>
    <ligand>
        <name>Zn(2+)</name>
        <dbReference type="ChEBI" id="CHEBI:29105"/>
    </ligand>
</feature>
<dbReference type="InterPro" id="IPR028427">
    <property type="entry name" value="Met_Sox_Rdtase_MsrB"/>
</dbReference>
<dbReference type="InterPro" id="IPR011057">
    <property type="entry name" value="Mss4-like_sf"/>
</dbReference>
<dbReference type="Pfam" id="PF01641">
    <property type="entry name" value="SelR"/>
    <property type="match status" value="1"/>
</dbReference>
<gene>
    <name evidence="6" type="primary">msrB</name>
    <name evidence="8" type="ORF">HSR121_1450</name>
</gene>
<dbReference type="HAMAP" id="MF_01400">
    <property type="entry name" value="MsrB"/>
    <property type="match status" value="1"/>
</dbReference>
<dbReference type="SUPFAM" id="SSF51316">
    <property type="entry name" value="Mss4-like"/>
    <property type="match status" value="1"/>
</dbReference>
<keyword evidence="2 6" id="KW-0479">Metal-binding</keyword>
<feature type="domain" description="MsrB" evidence="7">
    <location>
        <begin position="14"/>
        <end position="136"/>
    </location>
</feature>
<dbReference type="GO" id="GO:0008270">
    <property type="term" value="F:zinc ion binding"/>
    <property type="evidence" value="ECO:0007669"/>
    <property type="project" value="UniProtKB-UniRule"/>
</dbReference>
<dbReference type="AlphaFoldDB" id="A0A897N3B2"/>
<evidence type="ECO:0000259" key="7">
    <source>
        <dbReference type="PROSITE" id="PS51790"/>
    </source>
</evidence>
<dbReference type="EMBL" id="CP064787">
    <property type="protein sequence ID" value="QSG05793.1"/>
    <property type="molecule type" value="Genomic_DNA"/>
</dbReference>
<feature type="binding site" evidence="6">
    <location>
        <position position="105"/>
    </location>
    <ligand>
        <name>Zn(2+)</name>
        <dbReference type="ChEBI" id="CHEBI:29105"/>
    </ligand>
</feature>
<proteinExistence type="inferred from homology"/>
<dbReference type="GeneID" id="68855051"/>
<accession>A0A897N3B2</accession>
<dbReference type="PANTHER" id="PTHR10173">
    <property type="entry name" value="METHIONINE SULFOXIDE REDUCTASE"/>
    <property type="match status" value="1"/>
</dbReference>
<name>A0A897N3B2_9EURY</name>
<evidence type="ECO:0000256" key="1">
    <source>
        <dbReference type="ARBA" id="ARBA00007174"/>
    </source>
</evidence>
<dbReference type="GO" id="GO:0006979">
    <property type="term" value="P:response to oxidative stress"/>
    <property type="evidence" value="ECO:0007669"/>
    <property type="project" value="InterPro"/>
</dbReference>
<evidence type="ECO:0000256" key="5">
    <source>
        <dbReference type="ARBA" id="ARBA00048488"/>
    </source>
</evidence>
<dbReference type="Gene3D" id="2.170.150.20">
    <property type="entry name" value="Peptide methionine sulfoxide reductase"/>
    <property type="match status" value="1"/>
</dbReference>
<feature type="binding site" evidence="6">
    <location>
        <position position="53"/>
    </location>
    <ligand>
        <name>Zn(2+)</name>
        <dbReference type="ChEBI" id="CHEBI:29105"/>
    </ligand>
</feature>
<keyword evidence="3 6" id="KW-0862">Zinc</keyword>
<feature type="active site" description="Nucleophile" evidence="6">
    <location>
        <position position="125"/>
    </location>
</feature>
<comment type="similarity">
    <text evidence="1 6">Belongs to the MsrB Met sulfoxide reductase family.</text>
</comment>
<reference evidence="8" key="1">
    <citation type="submission" date="2020-11" db="EMBL/GenBank/DDBJ databases">
        <title>Carbohydrate-dependent, anaerobic sulfur respiration: A novel catabolism in halophilic archaea.</title>
        <authorList>
            <person name="Sorokin D.Y."/>
            <person name="Messina E."/>
            <person name="Smedile F."/>
            <person name="La Cono V."/>
            <person name="Hallsworth J.E."/>
            <person name="Yakimov M.M."/>
        </authorList>
    </citation>
    <scope>NUCLEOTIDE SEQUENCE</scope>
    <source>
        <strain evidence="8">HSR12-1</strain>
    </source>
</reference>
<comment type="cofactor">
    <cofactor evidence="6">
        <name>Zn(2+)</name>
        <dbReference type="ChEBI" id="CHEBI:29105"/>
    </cofactor>
    <text evidence="6">Binds 1 zinc ion per subunit. The zinc ion is important for the structural integrity of the protein.</text>
</comment>
<dbReference type="PROSITE" id="PS51790">
    <property type="entry name" value="MSRB"/>
    <property type="match status" value="1"/>
</dbReference>
<evidence type="ECO:0000256" key="3">
    <source>
        <dbReference type="ARBA" id="ARBA00022833"/>
    </source>
</evidence>